<dbReference type="Pfam" id="PF00650">
    <property type="entry name" value="CRAL_TRIO"/>
    <property type="match status" value="1"/>
</dbReference>
<keyword evidence="4" id="KW-1185">Reference proteome</keyword>
<protein>
    <submittedName>
        <fullName evidence="3">Uu.00g047070.m01.CDS01</fullName>
    </submittedName>
</protein>
<organism evidence="3 4">
    <name type="scientific">Anthostomella pinea</name>
    <dbReference type="NCBI Taxonomy" id="933095"/>
    <lineage>
        <taxon>Eukaryota</taxon>
        <taxon>Fungi</taxon>
        <taxon>Dikarya</taxon>
        <taxon>Ascomycota</taxon>
        <taxon>Pezizomycotina</taxon>
        <taxon>Sordariomycetes</taxon>
        <taxon>Xylariomycetidae</taxon>
        <taxon>Xylariales</taxon>
        <taxon>Xylariaceae</taxon>
        <taxon>Anthostomella</taxon>
    </lineage>
</organism>
<dbReference type="InterPro" id="IPR001251">
    <property type="entry name" value="CRAL-TRIO_dom"/>
</dbReference>
<dbReference type="Proteomes" id="UP001295740">
    <property type="component" value="Unassembled WGS sequence"/>
</dbReference>
<gene>
    <name evidence="3" type="ORF">KHLLAP_LOCUS2322</name>
</gene>
<evidence type="ECO:0000259" key="2">
    <source>
        <dbReference type="PROSITE" id="PS50191"/>
    </source>
</evidence>
<sequence length="417" mass="46565">MTKSGSIHRVPSAGAVENGYPKGHLGHLTESETQALVDFKVLLEKKGLYKPGPPPSHDDPTLLRYLRARKWVVQDSYGQDAYGQFSETEKFRDANQITLLYDSIDVDSYETSKKLYPRFTGRRDKRGIPIYVYQIRHLDSKAVAAYEKETKTTYSKAKTDGKTPAKLLRLFALYEDLTRFVQPLATECTDREYPETPITLSTNIVDISGVTLKMFWNLKAHMQAASQLATSHYPETLDRIFIIGAPMFFSTVWGWIKRWFDPVTVSKIFILTEQDVVPVLTSFIDKKDIPKAYGGDLDWDFFDDPAWDDEIRRLCSWEDGHTTFPGGPMYWKTIDDGTRMECLAVGTKDGADRMERVCTIPKAFPPKSGAASATTTTTTTAPEPAASETPMASGDASTIEAAAPEPPTSAVADLKLA</sequence>
<evidence type="ECO:0000313" key="4">
    <source>
        <dbReference type="Proteomes" id="UP001295740"/>
    </source>
</evidence>
<dbReference type="PANTHER" id="PTHR45657:SF3">
    <property type="entry name" value="TRANSPORTER, PUTATIVE (AFU_ORTHOLOGUE AFUA_5G09260)-RELATED"/>
    <property type="match status" value="1"/>
</dbReference>
<evidence type="ECO:0000256" key="1">
    <source>
        <dbReference type="SAM" id="MobiDB-lite"/>
    </source>
</evidence>
<name>A0AAI8YC57_9PEZI</name>
<dbReference type="SUPFAM" id="SSF52087">
    <property type="entry name" value="CRAL/TRIO domain"/>
    <property type="match status" value="1"/>
</dbReference>
<dbReference type="EMBL" id="CAUWAG010000003">
    <property type="protein sequence ID" value="CAJ2501854.1"/>
    <property type="molecule type" value="Genomic_DNA"/>
</dbReference>
<feature type="domain" description="CRAL-TRIO" evidence="2">
    <location>
        <begin position="108"/>
        <end position="301"/>
    </location>
</feature>
<dbReference type="Gene3D" id="3.40.525.10">
    <property type="entry name" value="CRAL-TRIO lipid binding domain"/>
    <property type="match status" value="1"/>
</dbReference>
<dbReference type="InterPro" id="IPR036273">
    <property type="entry name" value="CRAL/TRIO_N_dom_sf"/>
</dbReference>
<proteinExistence type="predicted"/>
<accession>A0AAI8YC57</accession>
<dbReference type="SMART" id="SM00516">
    <property type="entry name" value="SEC14"/>
    <property type="match status" value="1"/>
</dbReference>
<feature type="region of interest" description="Disordered" evidence="1">
    <location>
        <begin position="365"/>
        <end position="417"/>
    </location>
</feature>
<reference evidence="3" key="1">
    <citation type="submission" date="2023-10" db="EMBL/GenBank/DDBJ databases">
        <authorList>
            <person name="Hackl T."/>
        </authorList>
    </citation>
    <scope>NUCLEOTIDE SEQUENCE</scope>
</reference>
<feature type="compositionally biased region" description="Low complexity" evidence="1">
    <location>
        <begin position="370"/>
        <end position="389"/>
    </location>
</feature>
<dbReference type="Gene3D" id="1.10.8.20">
    <property type="entry name" value="N-terminal domain of phosphatidylinositol transfer protein sec14p"/>
    <property type="match status" value="1"/>
</dbReference>
<dbReference type="InterPro" id="IPR011074">
    <property type="entry name" value="CRAL/TRIO_N_dom"/>
</dbReference>
<evidence type="ECO:0000313" key="3">
    <source>
        <dbReference type="EMBL" id="CAJ2501854.1"/>
    </source>
</evidence>
<dbReference type="SUPFAM" id="SSF46938">
    <property type="entry name" value="CRAL/TRIO N-terminal domain"/>
    <property type="match status" value="1"/>
</dbReference>
<dbReference type="InterPro" id="IPR051026">
    <property type="entry name" value="PI/PC_transfer"/>
</dbReference>
<dbReference type="CDD" id="cd00170">
    <property type="entry name" value="SEC14"/>
    <property type="match status" value="1"/>
</dbReference>
<dbReference type="InterPro" id="IPR036865">
    <property type="entry name" value="CRAL-TRIO_dom_sf"/>
</dbReference>
<dbReference type="PANTHER" id="PTHR45657">
    <property type="entry name" value="CRAL-TRIO DOMAIN-CONTAINING PROTEIN YKL091C-RELATED"/>
    <property type="match status" value="1"/>
</dbReference>
<dbReference type="PROSITE" id="PS50191">
    <property type="entry name" value="CRAL_TRIO"/>
    <property type="match status" value="1"/>
</dbReference>
<dbReference type="Pfam" id="PF03765">
    <property type="entry name" value="CRAL_TRIO_N"/>
    <property type="match status" value="1"/>
</dbReference>
<dbReference type="AlphaFoldDB" id="A0AAI8YC57"/>
<comment type="caution">
    <text evidence="3">The sequence shown here is derived from an EMBL/GenBank/DDBJ whole genome shotgun (WGS) entry which is preliminary data.</text>
</comment>